<dbReference type="GO" id="GO:0005840">
    <property type="term" value="C:ribosome"/>
    <property type="evidence" value="ECO:0007669"/>
    <property type="project" value="UniProtKB-KW"/>
</dbReference>
<comment type="caution">
    <text evidence="2">The sequence shown here is derived from an EMBL/GenBank/DDBJ whole genome shotgun (WGS) entry which is preliminary data.</text>
</comment>
<dbReference type="InterPro" id="IPR029064">
    <property type="entry name" value="Ribosomal_eL30-like_sf"/>
</dbReference>
<dbReference type="EMBL" id="MOXJ01000012">
    <property type="protein sequence ID" value="PDO10612.1"/>
    <property type="molecule type" value="Genomic_DNA"/>
</dbReference>
<keyword evidence="2" id="KW-0687">Ribonucleoprotein</keyword>
<dbReference type="AlphaFoldDB" id="A0A2A6E109"/>
<feature type="domain" description="Ribosomal protein eL8/eL30/eS12/Gadd45" evidence="1">
    <location>
        <begin position="8"/>
        <end position="90"/>
    </location>
</feature>
<dbReference type="SUPFAM" id="SSF55315">
    <property type="entry name" value="L30e-like"/>
    <property type="match status" value="1"/>
</dbReference>
<dbReference type="InterPro" id="IPR004038">
    <property type="entry name" value="Ribosomal_eL8/eL30/eS12/Gad45"/>
</dbReference>
<evidence type="ECO:0000259" key="1">
    <source>
        <dbReference type="Pfam" id="PF01248"/>
    </source>
</evidence>
<reference evidence="2 3" key="1">
    <citation type="submission" date="2016-12" db="EMBL/GenBank/DDBJ databases">
        <title>Candidatus Reconcilibacillus cellulovorans genome.</title>
        <authorList>
            <person name="Kolinko S."/>
            <person name="Wu Y.-W."/>
            <person name="Tachea F."/>
            <person name="Denzel E."/>
            <person name="Hiras J."/>
            <person name="Baecker N."/>
            <person name="Chan L.J."/>
            <person name="Eichorst S.A."/>
            <person name="Frey D."/>
            <person name="Adams P.D."/>
            <person name="Pray T."/>
            <person name="Tanjore D."/>
            <person name="Petzold C.J."/>
            <person name="Gladden J.M."/>
            <person name="Simmons B.A."/>
            <person name="Singer S.W."/>
        </authorList>
    </citation>
    <scope>NUCLEOTIDE SEQUENCE [LARGE SCALE GENOMIC DNA]</scope>
    <source>
        <strain evidence="2">JTherm</strain>
    </source>
</reference>
<accession>A0A2A6E109</accession>
<evidence type="ECO:0000313" key="3">
    <source>
        <dbReference type="Proteomes" id="UP000243688"/>
    </source>
</evidence>
<dbReference type="Gene3D" id="3.30.1330.30">
    <property type="match status" value="1"/>
</dbReference>
<proteinExistence type="predicted"/>
<organism evidence="2 3">
    <name type="scientific">Candidatus Reconcilbacillus cellulovorans</name>
    <dbReference type="NCBI Taxonomy" id="1906605"/>
    <lineage>
        <taxon>Bacteria</taxon>
        <taxon>Bacillati</taxon>
        <taxon>Bacillota</taxon>
        <taxon>Bacilli</taxon>
        <taxon>Bacillales</taxon>
        <taxon>Paenibacillaceae</taxon>
        <taxon>Candidatus Reconcilbacillus</taxon>
    </lineage>
</organism>
<evidence type="ECO:0000313" key="2">
    <source>
        <dbReference type="EMBL" id="PDO10612.1"/>
    </source>
</evidence>
<protein>
    <submittedName>
        <fullName evidence="2">50S ribosomal protein L7ae</fullName>
    </submittedName>
</protein>
<dbReference type="Proteomes" id="UP000243688">
    <property type="component" value="Unassembled WGS sequence"/>
</dbReference>
<name>A0A2A6E109_9BACL</name>
<sequence>MRRDVTLSRLGLAMRAGKVISGEDAVVGAVRSGKARLVIVSEDISENTYKKIREKCAFYGVQLLQGYSRWELGHSIGKPERVAVAVTDDNFANLIRKGFAEIGGGGTD</sequence>
<gene>
    <name evidence="2" type="ORF">BLM47_06450</name>
</gene>
<dbReference type="Pfam" id="PF01248">
    <property type="entry name" value="Ribosomal_L7Ae"/>
    <property type="match status" value="1"/>
</dbReference>
<keyword evidence="2" id="KW-0689">Ribosomal protein</keyword>